<protein>
    <recommendedName>
        <fullName evidence="3">RecA family profile 1 domain-containing protein</fullName>
    </recommendedName>
</protein>
<reference evidence="1" key="1">
    <citation type="submission" date="2022-08" db="EMBL/GenBank/DDBJ databases">
        <authorList>
            <person name="Marques A."/>
        </authorList>
    </citation>
    <scope>NUCLEOTIDE SEQUENCE</scope>
    <source>
        <strain evidence="1">RhyPub2mFocal</strain>
        <tissue evidence="1">Leaves</tissue>
    </source>
</reference>
<evidence type="ECO:0000313" key="1">
    <source>
        <dbReference type="EMBL" id="KAJ4758456.1"/>
    </source>
</evidence>
<keyword evidence="2" id="KW-1185">Reference proteome</keyword>
<name>A0AAV8CVM6_9POAL</name>
<accession>A0AAV8CVM6</accession>
<evidence type="ECO:0008006" key="3">
    <source>
        <dbReference type="Google" id="ProtNLM"/>
    </source>
</evidence>
<dbReference type="Proteomes" id="UP001140206">
    <property type="component" value="Chromosome 4"/>
</dbReference>
<dbReference type="InterPro" id="IPR030547">
    <property type="entry name" value="XRCC2"/>
</dbReference>
<comment type="caution">
    <text evidence="1">The sequence shown here is derived from an EMBL/GenBank/DDBJ whole genome shotgun (WGS) entry which is preliminary data.</text>
</comment>
<dbReference type="Gene3D" id="3.40.50.300">
    <property type="entry name" value="P-loop containing nucleotide triphosphate hydrolases"/>
    <property type="match status" value="1"/>
</dbReference>
<organism evidence="1 2">
    <name type="scientific">Rhynchospora pubera</name>
    <dbReference type="NCBI Taxonomy" id="906938"/>
    <lineage>
        <taxon>Eukaryota</taxon>
        <taxon>Viridiplantae</taxon>
        <taxon>Streptophyta</taxon>
        <taxon>Embryophyta</taxon>
        <taxon>Tracheophyta</taxon>
        <taxon>Spermatophyta</taxon>
        <taxon>Magnoliopsida</taxon>
        <taxon>Liliopsida</taxon>
        <taxon>Poales</taxon>
        <taxon>Cyperaceae</taxon>
        <taxon>Cyperoideae</taxon>
        <taxon>Rhynchosporeae</taxon>
        <taxon>Rhynchospora</taxon>
    </lineage>
</organism>
<dbReference type="GO" id="GO:0005657">
    <property type="term" value="C:replication fork"/>
    <property type="evidence" value="ECO:0007669"/>
    <property type="project" value="InterPro"/>
</dbReference>
<dbReference type="GO" id="GO:0000724">
    <property type="term" value="P:double-strand break repair via homologous recombination"/>
    <property type="evidence" value="ECO:0007669"/>
    <property type="project" value="InterPro"/>
</dbReference>
<dbReference type="AlphaFoldDB" id="A0AAV8CVM6"/>
<dbReference type="PANTHER" id="PTHR46644:SF2">
    <property type="entry name" value="DNA REPAIR PROTEIN XRCC2"/>
    <property type="match status" value="1"/>
</dbReference>
<dbReference type="CDD" id="cd19490">
    <property type="entry name" value="XRCC2"/>
    <property type="match status" value="1"/>
</dbReference>
<evidence type="ECO:0000313" key="2">
    <source>
        <dbReference type="Proteomes" id="UP001140206"/>
    </source>
</evidence>
<proteinExistence type="predicted"/>
<dbReference type="SUPFAM" id="SSF52540">
    <property type="entry name" value="P-loop containing nucleoside triphosphate hydrolases"/>
    <property type="match status" value="1"/>
</dbReference>
<dbReference type="InterPro" id="IPR027417">
    <property type="entry name" value="P-loop_NTPase"/>
</dbReference>
<gene>
    <name evidence="1" type="ORF">LUZ62_068831</name>
</gene>
<sequence>MGEAKPENWIRCDETGKEMLSRVLSGRPFIIPAPPLHRLPLRLGNVVEISGPSNSAKSQVLVQAVVHFILPKEWAGIQFGGMESKVVFFDLDCRFDVLRLSQILTHRISETCGSIKQIAFDELFHDCMSCFLYVRCYSSSDFLSSLKELSYQIQRKDETIGTGLRLLLIDSVGSFHWIDRSNQLRGLCKGKNISPQSLQEAIVHELHELLLLQPLLVLATKASLFRTETPNEYQRSSISNSTGDRNLLFREYMPAVWQSFVTHRIQLHPSDELLSDGSEPIRSYTSDWLQPSVSIKDRFIVRDVSAILHFKINKQICKY</sequence>
<dbReference type="PANTHER" id="PTHR46644">
    <property type="entry name" value="DNA REPAIR PROTEIN XRCC2"/>
    <property type="match status" value="1"/>
</dbReference>
<dbReference type="GO" id="GO:0033063">
    <property type="term" value="C:Rad51B-Rad51C-Rad51D-XRCC2 complex"/>
    <property type="evidence" value="ECO:0007669"/>
    <property type="project" value="InterPro"/>
</dbReference>
<dbReference type="EMBL" id="JAMFTS010000004">
    <property type="protein sequence ID" value="KAJ4758456.1"/>
    <property type="molecule type" value="Genomic_DNA"/>
</dbReference>